<evidence type="ECO:0000313" key="3">
    <source>
        <dbReference type="Proteomes" id="UP000800235"/>
    </source>
</evidence>
<feature type="region of interest" description="Disordered" evidence="1">
    <location>
        <begin position="130"/>
        <end position="286"/>
    </location>
</feature>
<protein>
    <submittedName>
        <fullName evidence="2">Uncharacterized protein</fullName>
    </submittedName>
</protein>
<sequence>MAGPRIQENKAPCLSRDESYPELVPSSKTTRDEPKAKAKSALATTMQSANHYRKSALKVSLGQLESKPSSRVEQVTIGAKPQKELGHAPAPHELMSASNIVNNIQDSVEKRLRFETVSNRPLKSIQELYTSSVKSGSHDTTQKTKETCSPGRNSRGTEAQQQSTVKIIHGQPARVQPALPRRAPATSPIAPPQQPTSKDIVMNGPQEQTLSSLPRTPVPPALPRRVPANLPISSPTEPSKKESTVSKPDEIEVASPDDGWETVSRSKHASKGLKNAKQSNKSGVSTTMVRSRSVHSLAKRATSLTRAFNVRNKNSKVGNQPGLASKASTTANTMINANVASTGVRGTQSVPRYTGLRPLPIVRRPAQYHPLGTVLRAIWPTSYVPPRTGGKYARQDTFAMSYGAMQAKYKYQVVWCNMPGSYVMKTWEITTKEKKFGLAANVPDALRSHHAKMGPLPPGIKNDTYYDLIEMEGGLGEVAGGAYVWFGHSIDLHECSGMKVVGRLTTESFELLRKEHFHILMEGAGLSVGMSSSGSA</sequence>
<organism evidence="2 3">
    <name type="scientific">Tothia fuscella</name>
    <dbReference type="NCBI Taxonomy" id="1048955"/>
    <lineage>
        <taxon>Eukaryota</taxon>
        <taxon>Fungi</taxon>
        <taxon>Dikarya</taxon>
        <taxon>Ascomycota</taxon>
        <taxon>Pezizomycotina</taxon>
        <taxon>Dothideomycetes</taxon>
        <taxon>Pleosporomycetidae</taxon>
        <taxon>Venturiales</taxon>
        <taxon>Cylindrosympodiaceae</taxon>
        <taxon>Tothia</taxon>
    </lineage>
</organism>
<accession>A0A9P4NE00</accession>
<dbReference type="EMBL" id="MU007159">
    <property type="protein sequence ID" value="KAF2416423.1"/>
    <property type="molecule type" value="Genomic_DNA"/>
</dbReference>
<keyword evidence="3" id="KW-1185">Reference proteome</keyword>
<feature type="compositionally biased region" description="Basic and acidic residues" evidence="1">
    <location>
        <begin position="136"/>
        <end position="146"/>
    </location>
</feature>
<reference evidence="2" key="1">
    <citation type="journal article" date="2020" name="Stud. Mycol.">
        <title>101 Dothideomycetes genomes: a test case for predicting lifestyles and emergence of pathogens.</title>
        <authorList>
            <person name="Haridas S."/>
            <person name="Albert R."/>
            <person name="Binder M."/>
            <person name="Bloem J."/>
            <person name="Labutti K."/>
            <person name="Salamov A."/>
            <person name="Andreopoulos B."/>
            <person name="Baker S."/>
            <person name="Barry K."/>
            <person name="Bills G."/>
            <person name="Bluhm B."/>
            <person name="Cannon C."/>
            <person name="Castanera R."/>
            <person name="Culley D."/>
            <person name="Daum C."/>
            <person name="Ezra D."/>
            <person name="Gonzalez J."/>
            <person name="Henrissat B."/>
            <person name="Kuo A."/>
            <person name="Liang C."/>
            <person name="Lipzen A."/>
            <person name="Lutzoni F."/>
            <person name="Magnuson J."/>
            <person name="Mondo S."/>
            <person name="Nolan M."/>
            <person name="Ohm R."/>
            <person name="Pangilinan J."/>
            <person name="Park H.-J."/>
            <person name="Ramirez L."/>
            <person name="Alfaro M."/>
            <person name="Sun H."/>
            <person name="Tritt A."/>
            <person name="Yoshinaga Y."/>
            <person name="Zwiers L.-H."/>
            <person name="Turgeon B."/>
            <person name="Goodwin S."/>
            <person name="Spatafora J."/>
            <person name="Crous P."/>
            <person name="Grigoriev I."/>
        </authorList>
    </citation>
    <scope>NUCLEOTIDE SEQUENCE</scope>
    <source>
        <strain evidence="2">CBS 130266</strain>
    </source>
</reference>
<proteinExistence type="predicted"/>
<feature type="compositionally biased region" description="Basic and acidic residues" evidence="1">
    <location>
        <begin position="238"/>
        <end position="250"/>
    </location>
</feature>
<feature type="compositionally biased region" description="Polar residues" evidence="1">
    <location>
        <begin position="276"/>
        <end position="286"/>
    </location>
</feature>
<feature type="region of interest" description="Disordered" evidence="1">
    <location>
        <begin position="1"/>
        <end position="38"/>
    </location>
</feature>
<evidence type="ECO:0000256" key="1">
    <source>
        <dbReference type="SAM" id="MobiDB-lite"/>
    </source>
</evidence>
<name>A0A9P4NE00_9PEZI</name>
<gene>
    <name evidence="2" type="ORF">EJ08DRAFT_739590</name>
</gene>
<evidence type="ECO:0000313" key="2">
    <source>
        <dbReference type="EMBL" id="KAF2416423.1"/>
    </source>
</evidence>
<feature type="compositionally biased region" description="Polar residues" evidence="1">
    <location>
        <begin position="150"/>
        <end position="165"/>
    </location>
</feature>
<comment type="caution">
    <text evidence="2">The sequence shown here is derived from an EMBL/GenBank/DDBJ whole genome shotgun (WGS) entry which is preliminary data.</text>
</comment>
<dbReference type="AlphaFoldDB" id="A0A9P4NE00"/>
<dbReference type="Proteomes" id="UP000800235">
    <property type="component" value="Unassembled WGS sequence"/>
</dbReference>